<accession>A0A1C5IF21</accession>
<dbReference type="AlphaFoldDB" id="A0A1C5IF21"/>
<keyword evidence="3" id="KW-1185">Reference proteome</keyword>
<dbReference type="InterPro" id="IPR025349">
    <property type="entry name" value="DUF4253"/>
</dbReference>
<organism evidence="2 3">
    <name type="scientific">Micromonospora siamensis</name>
    <dbReference type="NCBI Taxonomy" id="299152"/>
    <lineage>
        <taxon>Bacteria</taxon>
        <taxon>Bacillati</taxon>
        <taxon>Actinomycetota</taxon>
        <taxon>Actinomycetes</taxon>
        <taxon>Micromonosporales</taxon>
        <taxon>Micromonosporaceae</taxon>
        <taxon>Micromonospora</taxon>
    </lineage>
</organism>
<evidence type="ECO:0000313" key="2">
    <source>
        <dbReference type="EMBL" id="SCG56653.1"/>
    </source>
</evidence>
<dbReference type="Pfam" id="PF14062">
    <property type="entry name" value="DUF4253"/>
    <property type="match status" value="1"/>
</dbReference>
<dbReference type="Proteomes" id="UP000198210">
    <property type="component" value="Chromosome I"/>
</dbReference>
<dbReference type="RefSeq" id="WP_088971318.1">
    <property type="nucleotide sequence ID" value="NZ_JBHLYF010000012.1"/>
</dbReference>
<feature type="domain" description="DUF4253" evidence="1">
    <location>
        <begin position="190"/>
        <end position="293"/>
    </location>
</feature>
<sequence>MNSVPSILDAVGLGGRPATTQDAAGSGTAVLVDVSPDEALDAWATARTTVDRTGRWPVLCQRHLAHDGDLFSRFYFDEGADGADASPAAVLARAERIDVDARLVEWRTQYPDGLRDWVDQEIDRAREDTRERYGDAPDAAQIRAAVSDDETVEVAIEGSLFDWEHGRPRLVAPDPGIQEWYGSPDELTTLVLLPVPQPWAVYAYVNALHDSCAYGQDLLVAAARRWYERHGAEPVAALEVSTWLRVTRPPTDPREAWRLATEHHTLAENTLATPAVALREHAHLLTELRHWVLFSRP</sequence>
<proteinExistence type="predicted"/>
<reference evidence="2 3" key="1">
    <citation type="submission" date="2016-06" db="EMBL/GenBank/DDBJ databases">
        <authorList>
            <person name="Kjaerup R.B."/>
            <person name="Dalgaard T.S."/>
            <person name="Juul-Madsen H.R."/>
        </authorList>
    </citation>
    <scope>NUCLEOTIDE SEQUENCE [LARGE SCALE GENOMIC DNA]</scope>
    <source>
        <strain evidence="2 3">DSM 45097</strain>
    </source>
</reference>
<evidence type="ECO:0000259" key="1">
    <source>
        <dbReference type="Pfam" id="PF14062"/>
    </source>
</evidence>
<name>A0A1C5IF21_9ACTN</name>
<gene>
    <name evidence="2" type="ORF">GA0074704_3289</name>
</gene>
<protein>
    <recommendedName>
        <fullName evidence="1">DUF4253 domain-containing protein</fullName>
    </recommendedName>
</protein>
<evidence type="ECO:0000313" key="3">
    <source>
        <dbReference type="Proteomes" id="UP000198210"/>
    </source>
</evidence>
<dbReference type="EMBL" id="LT607751">
    <property type="protein sequence ID" value="SCG56653.1"/>
    <property type="molecule type" value="Genomic_DNA"/>
</dbReference>